<proteinExistence type="predicted"/>
<dbReference type="AlphaFoldDB" id="A0A0F9LHD6"/>
<evidence type="ECO:0008006" key="2">
    <source>
        <dbReference type="Google" id="ProtNLM"/>
    </source>
</evidence>
<organism evidence="1">
    <name type="scientific">marine sediment metagenome</name>
    <dbReference type="NCBI Taxonomy" id="412755"/>
    <lineage>
        <taxon>unclassified sequences</taxon>
        <taxon>metagenomes</taxon>
        <taxon>ecological metagenomes</taxon>
    </lineage>
</organism>
<comment type="caution">
    <text evidence="1">The sequence shown here is derived from an EMBL/GenBank/DDBJ whole genome shotgun (WGS) entry which is preliminary data.</text>
</comment>
<reference evidence="1" key="1">
    <citation type="journal article" date="2015" name="Nature">
        <title>Complex archaea that bridge the gap between prokaryotes and eukaryotes.</title>
        <authorList>
            <person name="Spang A."/>
            <person name="Saw J.H."/>
            <person name="Jorgensen S.L."/>
            <person name="Zaremba-Niedzwiedzka K."/>
            <person name="Martijn J."/>
            <person name="Lind A.E."/>
            <person name="van Eijk R."/>
            <person name="Schleper C."/>
            <person name="Guy L."/>
            <person name="Ettema T.J."/>
        </authorList>
    </citation>
    <scope>NUCLEOTIDE SEQUENCE</scope>
</reference>
<dbReference type="EMBL" id="LAZR01006340">
    <property type="protein sequence ID" value="KKM92878.1"/>
    <property type="molecule type" value="Genomic_DNA"/>
</dbReference>
<gene>
    <name evidence="1" type="ORF">LCGC14_1214080</name>
</gene>
<sequence>MGIDKIYTPRGVRVVDDPRWYGGGYELTTGRGAVNKAYIKSAWAFACMNIRGTELSNLPWQLTKNGKTVENHDIITMLNTFGIESNYAETIVATEIDLLMFGKAFWLIDGDILQRLAANTISIKSNRSGIQEFTQTIQGTIVNKFNRDEIVYFREYNPDSDLDAGIAVNTVIKPATDLEKESNDYIIALIKNNATPAFVISTDQDVPQEELNRLVTWFNQTFKGAKKAGKVAGLSRGLTVKTIALDMEKMAMVKIRDQARSDICVGYRVPKLLVGSMEDATYANAQEARKFFIEDFVIPRGEYYADVINSDLIRRIDPSVTFEFLPEQLQIFQEDSSRIWGRLNSAIKAGVISVEFAREQMGWPEFAAPEEVFEVDTTLRSWKRKAKKALKRGENPNVPFETDEVPARLQLAIRSSLESASSTREIDKVFHVRD</sequence>
<protein>
    <recommendedName>
        <fullName evidence="2">Phage portal protein</fullName>
    </recommendedName>
</protein>
<name>A0A0F9LHD6_9ZZZZ</name>
<evidence type="ECO:0000313" key="1">
    <source>
        <dbReference type="EMBL" id="KKM92878.1"/>
    </source>
</evidence>
<dbReference type="Pfam" id="PF04860">
    <property type="entry name" value="Phage_portal"/>
    <property type="match status" value="1"/>
</dbReference>
<dbReference type="InterPro" id="IPR006944">
    <property type="entry name" value="Phage/GTA_portal"/>
</dbReference>
<accession>A0A0F9LHD6</accession>